<reference evidence="2 3" key="1">
    <citation type="submission" date="2020-02" db="EMBL/GenBank/DDBJ databases">
        <authorList>
            <person name="Babadi Z.K."/>
            <person name="Risdian C."/>
            <person name="Ebrahimipour G.H."/>
            <person name="Wink J."/>
        </authorList>
    </citation>
    <scope>NUCLEOTIDE SEQUENCE [LARGE SCALE GENOMIC DNA]</scope>
    <source>
        <strain evidence="2 3">ZKHCc1 1396</strain>
    </source>
</reference>
<evidence type="ECO:0000313" key="2">
    <source>
        <dbReference type="EMBL" id="MBE4747493.1"/>
    </source>
</evidence>
<accession>A0ABR9PHV2</accession>
<protein>
    <submittedName>
        <fullName evidence="2">Uncharacterized protein</fullName>
    </submittedName>
</protein>
<proteinExistence type="predicted"/>
<gene>
    <name evidence="2" type="ORF">G4177_04770</name>
</gene>
<sequence length="287" mass="31192">MLREVAHHPAFRAGTLLASVAVVGVLLGVAWEDVRYSGAPTALERVEAQVEARETAQDTGLPARTKRDEAILARTLTYFPPYPKASRPEALAADYMGPDAPIAVSWFATTDSSDQVLEHYRKVLLDQGLPVIGMRFNPNAGYVGYWVPDTEEVRLVSTLHQGGETMAFVSAGQMANVLNRDSRVPDWIPVPPGLQVTSSLTLKMEGLDNTTVTGTMSAATVEAAEQIYRKTLRSRGWVAEDGSSPSFQQRELTVSNTGLRGQVILKQAAGDEVEFHLSLMQKAEAVP</sequence>
<evidence type="ECO:0000313" key="3">
    <source>
        <dbReference type="Proteomes" id="UP001516472"/>
    </source>
</evidence>
<organism evidence="2 3">
    <name type="scientific">Corallococcus soli</name>
    <dbReference type="NCBI Taxonomy" id="2710757"/>
    <lineage>
        <taxon>Bacteria</taxon>
        <taxon>Pseudomonadati</taxon>
        <taxon>Myxococcota</taxon>
        <taxon>Myxococcia</taxon>
        <taxon>Myxococcales</taxon>
        <taxon>Cystobacterineae</taxon>
        <taxon>Myxococcaceae</taxon>
        <taxon>Corallococcus</taxon>
    </lineage>
</organism>
<dbReference type="EMBL" id="JAAIYO010000001">
    <property type="protein sequence ID" value="MBE4747493.1"/>
    <property type="molecule type" value="Genomic_DNA"/>
</dbReference>
<keyword evidence="1" id="KW-0812">Transmembrane</keyword>
<evidence type="ECO:0000256" key="1">
    <source>
        <dbReference type="SAM" id="Phobius"/>
    </source>
</evidence>
<dbReference type="RefSeq" id="WP_193346871.1">
    <property type="nucleotide sequence ID" value="NZ_CBCSIP010000005.1"/>
</dbReference>
<feature type="transmembrane region" description="Helical" evidence="1">
    <location>
        <begin position="12"/>
        <end position="31"/>
    </location>
</feature>
<keyword evidence="3" id="KW-1185">Reference proteome</keyword>
<keyword evidence="1" id="KW-1133">Transmembrane helix</keyword>
<keyword evidence="1" id="KW-0472">Membrane</keyword>
<dbReference type="Proteomes" id="UP001516472">
    <property type="component" value="Unassembled WGS sequence"/>
</dbReference>
<name>A0ABR9PHV2_9BACT</name>
<comment type="caution">
    <text evidence="2">The sequence shown here is derived from an EMBL/GenBank/DDBJ whole genome shotgun (WGS) entry which is preliminary data.</text>
</comment>